<protein>
    <recommendedName>
        <fullName evidence="3">Transposase</fullName>
    </recommendedName>
</protein>
<evidence type="ECO:0008006" key="3">
    <source>
        <dbReference type="Google" id="ProtNLM"/>
    </source>
</evidence>
<name>A0ABN3D2T8_9ACTN</name>
<organism evidence="1 2">
    <name type="scientific">Nonomuraea monospora</name>
    <dbReference type="NCBI Taxonomy" id="568818"/>
    <lineage>
        <taxon>Bacteria</taxon>
        <taxon>Bacillati</taxon>
        <taxon>Actinomycetota</taxon>
        <taxon>Actinomycetes</taxon>
        <taxon>Streptosporangiales</taxon>
        <taxon>Streptosporangiaceae</taxon>
        <taxon>Nonomuraea</taxon>
    </lineage>
</organism>
<keyword evidence="2" id="KW-1185">Reference proteome</keyword>
<evidence type="ECO:0000313" key="1">
    <source>
        <dbReference type="EMBL" id="GAA2216152.1"/>
    </source>
</evidence>
<dbReference type="Proteomes" id="UP001499843">
    <property type="component" value="Unassembled WGS sequence"/>
</dbReference>
<dbReference type="RefSeq" id="WP_344495492.1">
    <property type="nucleotide sequence ID" value="NZ_BAAAQX010000062.1"/>
</dbReference>
<gene>
    <name evidence="1" type="ORF">GCM10009850_116210</name>
</gene>
<dbReference type="EMBL" id="BAAAQX010000062">
    <property type="protein sequence ID" value="GAA2216152.1"/>
    <property type="molecule type" value="Genomic_DNA"/>
</dbReference>
<comment type="caution">
    <text evidence="1">The sequence shown here is derived from an EMBL/GenBank/DDBJ whole genome shotgun (WGS) entry which is preliminary data.</text>
</comment>
<evidence type="ECO:0000313" key="2">
    <source>
        <dbReference type="Proteomes" id="UP001499843"/>
    </source>
</evidence>
<reference evidence="1 2" key="1">
    <citation type="journal article" date="2019" name="Int. J. Syst. Evol. Microbiol.">
        <title>The Global Catalogue of Microorganisms (GCM) 10K type strain sequencing project: providing services to taxonomists for standard genome sequencing and annotation.</title>
        <authorList>
            <consortium name="The Broad Institute Genomics Platform"/>
            <consortium name="The Broad Institute Genome Sequencing Center for Infectious Disease"/>
            <person name="Wu L."/>
            <person name="Ma J."/>
        </authorList>
    </citation>
    <scope>NUCLEOTIDE SEQUENCE [LARGE SCALE GENOMIC DNA]</scope>
    <source>
        <strain evidence="1 2">JCM 16114</strain>
    </source>
</reference>
<accession>A0ABN3D2T8</accession>
<proteinExistence type="predicted"/>
<sequence length="91" mass="10188">MRRWEATGKTLGRWARSWPGCPRGARRAERKEKADKLLELFAKIVDAQRHANAFELVLASESALRAAFERLDVPLPPSDPDSPFALTEEAG</sequence>